<feature type="compositionally biased region" description="Polar residues" evidence="5">
    <location>
        <begin position="233"/>
        <end position="243"/>
    </location>
</feature>
<evidence type="ECO:0000313" key="7">
    <source>
        <dbReference type="Proteomes" id="UP000035680"/>
    </source>
</evidence>
<proteinExistence type="inferred from homology"/>
<dbReference type="PANTHER" id="PTHR12606:SF141">
    <property type="entry name" value="GH15225P-RELATED"/>
    <property type="match status" value="1"/>
</dbReference>
<dbReference type="GO" id="GO:0006508">
    <property type="term" value="P:proteolysis"/>
    <property type="evidence" value="ECO:0007669"/>
    <property type="project" value="UniProtKB-KW"/>
</dbReference>
<sequence length="530" mass="62393">MFRKFAELGKKFLFDDKTKDRDGKNDLLLRKKYDTDISILNSRNLYGNLDKLENKKESKLISLFKSLINRRSETRNTVDLKSKSIYNRILSETELEKKTQPEEVHTPSTTNKKVEEITISSSESSPIVISEEECKTISIKESSSEVETITISSKEESPDFRSVRRSKFYPNENVLFRSNALEKLKSVDNNVKKLVEYSFEGKDIVSPKPNKIEDISIITSPYERSYDYDENSQFYTPQSSSAGSRKRAYNNAEDDKRQELKKKIKCLEMEVNNQAYGFQQTLNFHDLNIPRRNFVMVKILDPGYKKLPVDINDVFLKIDSSRKDDVLSEGFSMSITKKDIQHLDENTWLNDNIINFYLELIMDRSKSCLKYPKVYAFNTFFYQNISNPERGYKMVRRWTRKIDIFQMKYIFVPINLNNVHWCMAIIDVPKKEIRYCDSMRKRNTDALNVLKNYIKCEAADKLKIDINLDEWTAIHAQDVPEQQNGYDCGVFSCMFAEYTSRERDFEFTQNDMPLFRQQMKYEIIKKDLVN</sequence>
<evidence type="ECO:0000256" key="4">
    <source>
        <dbReference type="ARBA" id="ARBA00022807"/>
    </source>
</evidence>
<comment type="similarity">
    <text evidence="1">Belongs to the peptidase C48 family.</text>
</comment>
<name>A0A0K0F665_STRVS</name>
<dbReference type="GO" id="GO:0080090">
    <property type="term" value="P:regulation of primary metabolic process"/>
    <property type="evidence" value="ECO:0007669"/>
    <property type="project" value="UniProtKB-ARBA"/>
</dbReference>
<dbReference type="Gene3D" id="3.40.395.10">
    <property type="entry name" value="Adenoviral Proteinase, Chain A"/>
    <property type="match status" value="1"/>
</dbReference>
<dbReference type="InterPro" id="IPR038765">
    <property type="entry name" value="Papain-like_cys_pep_sf"/>
</dbReference>
<feature type="region of interest" description="Disordered" evidence="5">
    <location>
        <begin position="96"/>
        <end position="117"/>
    </location>
</feature>
<dbReference type="GO" id="GO:0060255">
    <property type="term" value="P:regulation of macromolecule metabolic process"/>
    <property type="evidence" value="ECO:0007669"/>
    <property type="project" value="UniProtKB-ARBA"/>
</dbReference>
<dbReference type="Proteomes" id="UP000035680">
    <property type="component" value="Unassembled WGS sequence"/>
</dbReference>
<feature type="region of interest" description="Disordered" evidence="5">
    <location>
        <begin position="233"/>
        <end position="256"/>
    </location>
</feature>
<dbReference type="GO" id="GO:0016926">
    <property type="term" value="P:protein desumoylation"/>
    <property type="evidence" value="ECO:0007669"/>
    <property type="project" value="TreeGrafter"/>
</dbReference>
<evidence type="ECO:0000256" key="3">
    <source>
        <dbReference type="ARBA" id="ARBA00022801"/>
    </source>
</evidence>
<dbReference type="GO" id="GO:0016929">
    <property type="term" value="F:deSUMOylase activity"/>
    <property type="evidence" value="ECO:0007669"/>
    <property type="project" value="TreeGrafter"/>
</dbReference>
<dbReference type="InterPro" id="IPR003653">
    <property type="entry name" value="Peptidase_C48_C"/>
</dbReference>
<keyword evidence="2" id="KW-0645">Protease</keyword>
<accession>A0A0K0F665</accession>
<organism evidence="7 8">
    <name type="scientific">Strongyloides venezuelensis</name>
    <name type="common">Threadworm</name>
    <dbReference type="NCBI Taxonomy" id="75913"/>
    <lineage>
        <taxon>Eukaryota</taxon>
        <taxon>Metazoa</taxon>
        <taxon>Ecdysozoa</taxon>
        <taxon>Nematoda</taxon>
        <taxon>Chromadorea</taxon>
        <taxon>Rhabditida</taxon>
        <taxon>Tylenchina</taxon>
        <taxon>Panagrolaimomorpha</taxon>
        <taxon>Strongyloidoidea</taxon>
        <taxon>Strongyloididae</taxon>
        <taxon>Strongyloides</taxon>
    </lineage>
</organism>
<evidence type="ECO:0000256" key="5">
    <source>
        <dbReference type="SAM" id="MobiDB-lite"/>
    </source>
</evidence>
<dbReference type="AlphaFoldDB" id="A0A0K0F665"/>
<reference evidence="7" key="1">
    <citation type="submission" date="2014-07" db="EMBL/GenBank/DDBJ databases">
        <authorList>
            <person name="Martin A.A"/>
            <person name="De Silva N."/>
        </authorList>
    </citation>
    <scope>NUCLEOTIDE SEQUENCE</scope>
</reference>
<evidence type="ECO:0000259" key="6">
    <source>
        <dbReference type="PROSITE" id="PS50600"/>
    </source>
</evidence>
<dbReference type="PROSITE" id="PS50600">
    <property type="entry name" value="ULP_PROTEASE"/>
    <property type="match status" value="1"/>
</dbReference>
<keyword evidence="3" id="KW-0378">Hydrolase</keyword>
<dbReference type="FunFam" id="3.40.395.10:FF:000001">
    <property type="entry name" value="Sentrin-specific protease 1"/>
    <property type="match status" value="1"/>
</dbReference>
<keyword evidence="7" id="KW-1185">Reference proteome</keyword>
<evidence type="ECO:0000256" key="1">
    <source>
        <dbReference type="ARBA" id="ARBA00005234"/>
    </source>
</evidence>
<feature type="domain" description="Ubiquitin-like protease family profile" evidence="6">
    <location>
        <begin position="333"/>
        <end position="499"/>
    </location>
</feature>
<evidence type="ECO:0000313" key="8">
    <source>
        <dbReference type="WBParaSite" id="SVE_0430800.2"/>
    </source>
</evidence>
<dbReference type="Pfam" id="PF02902">
    <property type="entry name" value="Peptidase_C48"/>
    <property type="match status" value="1"/>
</dbReference>
<dbReference type="GO" id="GO:0005634">
    <property type="term" value="C:nucleus"/>
    <property type="evidence" value="ECO:0007669"/>
    <property type="project" value="TreeGrafter"/>
</dbReference>
<feature type="compositionally biased region" description="Basic and acidic residues" evidence="5">
    <location>
        <begin position="96"/>
        <end position="105"/>
    </location>
</feature>
<reference evidence="8" key="2">
    <citation type="submission" date="2015-08" db="UniProtKB">
        <authorList>
            <consortium name="WormBaseParasite"/>
        </authorList>
    </citation>
    <scope>IDENTIFICATION</scope>
</reference>
<dbReference type="STRING" id="75913.A0A0K0F665"/>
<keyword evidence="4" id="KW-0788">Thiol protease</keyword>
<dbReference type="PANTHER" id="PTHR12606">
    <property type="entry name" value="SENTRIN/SUMO-SPECIFIC PROTEASE"/>
    <property type="match status" value="1"/>
</dbReference>
<protein>
    <submittedName>
        <fullName evidence="8">Sentrin-specific protease (inferred by orthology to a C. elegans protein)</fullName>
    </submittedName>
</protein>
<evidence type="ECO:0000256" key="2">
    <source>
        <dbReference type="ARBA" id="ARBA00022670"/>
    </source>
</evidence>
<dbReference type="SUPFAM" id="SSF54001">
    <property type="entry name" value="Cysteine proteinases"/>
    <property type="match status" value="1"/>
</dbReference>
<dbReference type="WBParaSite" id="SVE_0430800.2">
    <property type="protein sequence ID" value="SVE_0430800.2"/>
    <property type="gene ID" value="SVE_0430800"/>
</dbReference>